<dbReference type="InterPro" id="IPR050925">
    <property type="entry name" value="Rhomboid_protease_S54"/>
</dbReference>
<evidence type="ECO:0000313" key="11">
    <source>
        <dbReference type="Proteomes" id="UP000249799"/>
    </source>
</evidence>
<organism evidence="10 11">
    <name type="scientific">Bradymonas sediminis</name>
    <dbReference type="NCBI Taxonomy" id="1548548"/>
    <lineage>
        <taxon>Bacteria</taxon>
        <taxon>Deltaproteobacteria</taxon>
        <taxon>Bradymonadales</taxon>
        <taxon>Bradymonadaceae</taxon>
        <taxon>Bradymonas</taxon>
    </lineage>
</organism>
<keyword evidence="6 8" id="KW-0472">Membrane</keyword>
<sequence>MNEPDNRMHPDPSPDELGAQEDRHELADFSLRSAAETYEQIALAPPTFLSRRMRGIGAALLGTMLWFHETILATLTSPDTPTDMLLMVLAPPCAYVLWILWRAWDTPKTPRIIVFGAEEVELPLNPNTKRSASVNYGDLHAILSLSRPKSNAVLIDTGELTLGYEDADFAKAHHPDASGKLSGELNRRILALPNHQAVLDRMRTRHEVAMAATKTPTPVTRAILAILGGYFALEVLSGALTEPFGLLRLGANAPALIEAGQYWRLISANFLHGGWVHLFFNGMALYFLGMMVEKLLGSWRFLLIYMTSAIAGAVGSWVLGEAALSVGSSTAIFGLFGAFLAIHLRYWSQLPPPFRQSKKWWGFIIVVNGGLPFLVPAIDSAAHVAGLISGLLITLAMLKAAPVLAPNRAASKLVTTLAGAVSALTVAGLVFAGIYAFDPHPNDAEKVFARLYEQAVGAENAPEQINEISWMIAIDPKSERSRVLMARDALSEITDRETGRVELRDTLATLEYRLARLSSGEARVEAIDRAVALEIALLNSSKHDQTDPSLRVFFGAQLARFLRYRHVINQPNDPLGILENDVQVTLDEDKKLIEFENLGHVREDIAVYLLVRSDDELLGMLRGCLLRGSYEFANPSYGLASIYRGIGAGARLTFEPALIRKAPACRVDIEEHEARVPEFWPLTQEVKELP</sequence>
<feature type="transmembrane region" description="Helical" evidence="8">
    <location>
        <begin position="301"/>
        <end position="320"/>
    </location>
</feature>
<dbReference type="SUPFAM" id="SSF144091">
    <property type="entry name" value="Rhomboid-like"/>
    <property type="match status" value="1"/>
</dbReference>
<reference evidence="10 11" key="1">
    <citation type="submission" date="2018-06" db="EMBL/GenBank/DDBJ databases">
        <title>Lujinxingia sediminis gen. nov. sp. nov., a new facultative anaerobic member of the class Deltaproteobacteria, and proposal of Lujinxingaceae fam. nov.</title>
        <authorList>
            <person name="Guo L.-Y."/>
            <person name="Li C.-M."/>
            <person name="Wang S."/>
            <person name="Du Z.-J."/>
        </authorList>
    </citation>
    <scope>NUCLEOTIDE SEQUENCE [LARGE SCALE GENOMIC DNA]</scope>
    <source>
        <strain evidence="10 11">FA350</strain>
    </source>
</reference>
<feature type="transmembrane region" description="Helical" evidence="8">
    <location>
        <begin position="326"/>
        <end position="348"/>
    </location>
</feature>
<evidence type="ECO:0000256" key="3">
    <source>
        <dbReference type="ARBA" id="ARBA00022692"/>
    </source>
</evidence>
<evidence type="ECO:0000256" key="2">
    <source>
        <dbReference type="ARBA" id="ARBA00009045"/>
    </source>
</evidence>
<evidence type="ECO:0000256" key="6">
    <source>
        <dbReference type="ARBA" id="ARBA00023136"/>
    </source>
</evidence>
<keyword evidence="5 8" id="KW-1133">Transmembrane helix</keyword>
<keyword evidence="11" id="KW-1185">Reference proteome</keyword>
<keyword evidence="4" id="KW-0378">Hydrolase</keyword>
<evidence type="ECO:0000256" key="5">
    <source>
        <dbReference type="ARBA" id="ARBA00022989"/>
    </source>
</evidence>
<evidence type="ECO:0000313" key="10">
    <source>
        <dbReference type="EMBL" id="AWV88996.1"/>
    </source>
</evidence>
<dbReference type="Pfam" id="PF01694">
    <property type="entry name" value="Rhomboid"/>
    <property type="match status" value="1"/>
</dbReference>
<feature type="transmembrane region" description="Helical" evidence="8">
    <location>
        <begin position="58"/>
        <end position="78"/>
    </location>
</feature>
<gene>
    <name evidence="10" type="ORF">DN745_06435</name>
</gene>
<dbReference type="Gene3D" id="1.20.1540.10">
    <property type="entry name" value="Rhomboid-like"/>
    <property type="match status" value="1"/>
</dbReference>
<name>A0A2Z4FJT8_9DELT</name>
<dbReference type="PANTHER" id="PTHR43731">
    <property type="entry name" value="RHOMBOID PROTEASE"/>
    <property type="match status" value="1"/>
</dbReference>
<dbReference type="Proteomes" id="UP000249799">
    <property type="component" value="Chromosome"/>
</dbReference>
<accession>A0A2Z4FJT8</accession>
<dbReference type="EMBL" id="CP030032">
    <property type="protein sequence ID" value="AWV88996.1"/>
    <property type="molecule type" value="Genomic_DNA"/>
</dbReference>
<dbReference type="AlphaFoldDB" id="A0A2Z4FJT8"/>
<comment type="subcellular location">
    <subcellularLocation>
        <location evidence="1">Membrane</location>
        <topology evidence="1">Multi-pass membrane protein</topology>
    </subcellularLocation>
</comment>
<feature type="transmembrane region" description="Helical" evidence="8">
    <location>
        <begin position="384"/>
        <end position="405"/>
    </location>
</feature>
<feature type="transmembrane region" description="Helical" evidence="8">
    <location>
        <begin position="270"/>
        <end position="289"/>
    </location>
</feature>
<evidence type="ECO:0000256" key="7">
    <source>
        <dbReference type="SAM" id="MobiDB-lite"/>
    </source>
</evidence>
<comment type="similarity">
    <text evidence="2">Belongs to the peptidase S54 family.</text>
</comment>
<feature type="transmembrane region" description="Helical" evidence="8">
    <location>
        <begin position="222"/>
        <end position="240"/>
    </location>
</feature>
<dbReference type="GO" id="GO:0016020">
    <property type="term" value="C:membrane"/>
    <property type="evidence" value="ECO:0007669"/>
    <property type="project" value="UniProtKB-SubCell"/>
</dbReference>
<feature type="transmembrane region" description="Helical" evidence="8">
    <location>
        <begin position="84"/>
        <end position="101"/>
    </location>
</feature>
<feature type="transmembrane region" description="Helical" evidence="8">
    <location>
        <begin position="417"/>
        <end position="437"/>
    </location>
</feature>
<dbReference type="InterPro" id="IPR035952">
    <property type="entry name" value="Rhomboid-like_sf"/>
</dbReference>
<dbReference type="InterPro" id="IPR022764">
    <property type="entry name" value="Peptidase_S54_rhomboid_dom"/>
</dbReference>
<protein>
    <recommendedName>
        <fullName evidence="9">Peptidase S54 rhomboid domain-containing protein</fullName>
    </recommendedName>
</protein>
<feature type="domain" description="Peptidase S54 rhomboid" evidence="9">
    <location>
        <begin position="260"/>
        <end position="399"/>
    </location>
</feature>
<dbReference type="KEGG" id="bsed:DN745_06435"/>
<dbReference type="PANTHER" id="PTHR43731:SF14">
    <property type="entry name" value="PRESENILIN-ASSOCIATED RHOMBOID-LIKE PROTEIN, MITOCHONDRIAL"/>
    <property type="match status" value="1"/>
</dbReference>
<evidence type="ECO:0000259" key="9">
    <source>
        <dbReference type="Pfam" id="PF01694"/>
    </source>
</evidence>
<dbReference type="OrthoDB" id="9813074at2"/>
<proteinExistence type="inferred from homology"/>
<evidence type="ECO:0000256" key="4">
    <source>
        <dbReference type="ARBA" id="ARBA00022801"/>
    </source>
</evidence>
<dbReference type="GO" id="GO:0004252">
    <property type="term" value="F:serine-type endopeptidase activity"/>
    <property type="evidence" value="ECO:0007669"/>
    <property type="project" value="InterPro"/>
</dbReference>
<feature type="region of interest" description="Disordered" evidence="7">
    <location>
        <begin position="1"/>
        <end position="21"/>
    </location>
</feature>
<keyword evidence="3 8" id="KW-0812">Transmembrane</keyword>
<feature type="compositionally biased region" description="Basic and acidic residues" evidence="7">
    <location>
        <begin position="1"/>
        <end position="12"/>
    </location>
</feature>
<evidence type="ECO:0000256" key="8">
    <source>
        <dbReference type="SAM" id="Phobius"/>
    </source>
</evidence>
<evidence type="ECO:0000256" key="1">
    <source>
        <dbReference type="ARBA" id="ARBA00004141"/>
    </source>
</evidence>
<feature type="transmembrane region" description="Helical" evidence="8">
    <location>
        <begin position="360"/>
        <end position="378"/>
    </location>
</feature>